<evidence type="ECO:0000313" key="2">
    <source>
        <dbReference type="EMBL" id="SHN70621.1"/>
    </source>
</evidence>
<keyword evidence="1" id="KW-0472">Membrane</keyword>
<dbReference type="Proteomes" id="UP000186469">
    <property type="component" value="Unassembled WGS sequence"/>
</dbReference>
<proteinExistence type="predicted"/>
<dbReference type="AlphaFoldDB" id="A0A1M7TIT9"/>
<keyword evidence="1" id="KW-1133">Transmembrane helix</keyword>
<evidence type="ECO:0000313" key="3">
    <source>
        <dbReference type="Proteomes" id="UP000186469"/>
    </source>
</evidence>
<organism evidence="2 3">
    <name type="scientific">Desulfovibrio litoralis DSM 11393</name>
    <dbReference type="NCBI Taxonomy" id="1121455"/>
    <lineage>
        <taxon>Bacteria</taxon>
        <taxon>Pseudomonadati</taxon>
        <taxon>Thermodesulfobacteriota</taxon>
        <taxon>Desulfovibrionia</taxon>
        <taxon>Desulfovibrionales</taxon>
        <taxon>Desulfovibrionaceae</taxon>
        <taxon>Desulfovibrio</taxon>
    </lineage>
</organism>
<dbReference type="STRING" id="1121455.SAMN02745728_02063"/>
<name>A0A1M7TIT9_9BACT</name>
<evidence type="ECO:0000256" key="1">
    <source>
        <dbReference type="SAM" id="Phobius"/>
    </source>
</evidence>
<accession>A0A1M7TIT9</accession>
<dbReference type="RefSeq" id="WP_072697741.1">
    <property type="nucleotide sequence ID" value="NZ_FRDI01000013.1"/>
</dbReference>
<protein>
    <submittedName>
        <fullName evidence="2">Uncharacterized protein</fullName>
    </submittedName>
</protein>
<feature type="transmembrane region" description="Helical" evidence="1">
    <location>
        <begin position="6"/>
        <end position="28"/>
    </location>
</feature>
<keyword evidence="1" id="KW-0812">Transmembrane</keyword>
<dbReference type="EMBL" id="FRDI01000013">
    <property type="protein sequence ID" value="SHN70621.1"/>
    <property type="molecule type" value="Genomic_DNA"/>
</dbReference>
<sequence length="80" mass="9503">MHFDFEILVVIASFTLQSVVSILGLLIWHEFKRLQSKVDILAIHRLDCMNLFPTKESQLRLWTRLDDHEKRLGRIEDTLL</sequence>
<gene>
    <name evidence="2" type="ORF">SAMN02745728_02063</name>
</gene>
<reference evidence="2 3" key="1">
    <citation type="submission" date="2016-12" db="EMBL/GenBank/DDBJ databases">
        <authorList>
            <person name="Song W.-J."/>
            <person name="Kurnit D.M."/>
        </authorList>
    </citation>
    <scope>NUCLEOTIDE SEQUENCE [LARGE SCALE GENOMIC DNA]</scope>
    <source>
        <strain evidence="2 3">DSM 11393</strain>
    </source>
</reference>
<keyword evidence="3" id="KW-1185">Reference proteome</keyword>